<dbReference type="EMBL" id="JXUW01000035">
    <property type="protein sequence ID" value="KJE75595.1"/>
    <property type="molecule type" value="Genomic_DNA"/>
</dbReference>
<evidence type="ECO:0000256" key="3">
    <source>
        <dbReference type="ARBA" id="ARBA00012972"/>
    </source>
</evidence>
<dbReference type="AlphaFoldDB" id="A0A0D8FQN2"/>
<evidence type="ECO:0000256" key="4">
    <source>
        <dbReference type="ARBA" id="ARBA00022679"/>
    </source>
</evidence>
<dbReference type="InterPro" id="IPR036969">
    <property type="entry name" value="Citrate_synthase_sf"/>
</dbReference>
<evidence type="ECO:0000256" key="1">
    <source>
        <dbReference type="ARBA" id="ARBA00005163"/>
    </source>
</evidence>
<keyword evidence="5" id="KW-0012">Acyltransferase</keyword>
<gene>
    <name evidence="5" type="primary">gltA</name>
    <name evidence="5" type="ORF">FEAC_26770</name>
</gene>
<dbReference type="InterPro" id="IPR016142">
    <property type="entry name" value="Citrate_synth-like_lrg_a-sub"/>
</dbReference>
<dbReference type="PANTHER" id="PTHR11739">
    <property type="entry name" value="CITRATE SYNTHASE"/>
    <property type="match status" value="1"/>
</dbReference>
<keyword evidence="4 5" id="KW-0808">Transferase</keyword>
<keyword evidence="6" id="KW-1185">Reference proteome</keyword>
<dbReference type="PATRIC" id="fig|1121877.4.peg.3001"/>
<protein>
    <recommendedName>
        <fullName evidence="3">citrate synthase (unknown stereospecificity)</fullName>
        <ecNumber evidence="3">2.3.3.16</ecNumber>
    </recommendedName>
</protein>
<dbReference type="EC" id="2.3.3.16" evidence="3"/>
<dbReference type="Pfam" id="PF00285">
    <property type="entry name" value="Citrate_synt"/>
    <property type="match status" value="1"/>
</dbReference>
<name>A0A0D8FQN2_9ACTN</name>
<dbReference type="GO" id="GO:0006099">
    <property type="term" value="P:tricarboxylic acid cycle"/>
    <property type="evidence" value="ECO:0007669"/>
    <property type="project" value="UniProtKB-UniPathway"/>
</dbReference>
<comment type="similarity">
    <text evidence="2">Belongs to the citrate synthase family.</text>
</comment>
<dbReference type="Proteomes" id="UP000032336">
    <property type="component" value="Unassembled WGS sequence"/>
</dbReference>
<dbReference type="UniPathway" id="UPA00223"/>
<dbReference type="RefSeq" id="WP_035391210.1">
    <property type="nucleotide sequence ID" value="NZ_JQKF01000040.1"/>
</dbReference>
<dbReference type="CDD" id="cd06100">
    <property type="entry name" value="CCL_ACL-C"/>
    <property type="match status" value="1"/>
</dbReference>
<dbReference type="InterPro" id="IPR002020">
    <property type="entry name" value="Citrate_synthase"/>
</dbReference>
<dbReference type="SUPFAM" id="SSF48256">
    <property type="entry name" value="Citrate synthase"/>
    <property type="match status" value="1"/>
</dbReference>
<dbReference type="GeneID" id="78373680"/>
<dbReference type="eggNOG" id="COG0372">
    <property type="taxonomic scope" value="Bacteria"/>
</dbReference>
<dbReference type="Gene3D" id="1.10.580.10">
    <property type="entry name" value="Citrate Synthase, domain 1"/>
    <property type="match status" value="1"/>
</dbReference>
<dbReference type="InterPro" id="IPR016143">
    <property type="entry name" value="Citrate_synth-like_sm_a-sub"/>
</dbReference>
<sequence length="273" mass="29445">MTNSDSYPTGLGSSDERTISLLGQSLAEDMMGRVGFGELALWMLNQRRPNASEVRIFEAVLVALADHGFTPTAIVSRLTLLSAPDSIQGAMAAGLLGGGSRFLGVTEDTGRFLHRALVQAPLHPTTENEWDEIALRLIQDAKRDKLYIPGLGHPVHKEVDPRTPVLMDLCREEGLYGDHLSLFAAIGRVHAPVLGRQLPLNGAGVCGAALCDLGIPVEVLRGVSLLARSAGLLGQIAEELRNPIGMDIYLHVEHGARYEPSPFQADQPFESKD</sequence>
<comment type="pathway">
    <text evidence="1">Carbohydrate metabolism; tricarboxylic acid cycle.</text>
</comment>
<dbReference type="NCBIfam" id="NF004868">
    <property type="entry name" value="PRK06224.1-5"/>
    <property type="match status" value="1"/>
</dbReference>
<proteinExistence type="inferred from homology"/>
<evidence type="ECO:0000313" key="6">
    <source>
        <dbReference type="Proteomes" id="UP000032336"/>
    </source>
</evidence>
<dbReference type="GO" id="GO:0005829">
    <property type="term" value="C:cytosol"/>
    <property type="evidence" value="ECO:0007669"/>
    <property type="project" value="TreeGrafter"/>
</dbReference>
<dbReference type="Gene3D" id="1.10.230.10">
    <property type="entry name" value="Cytochrome P450-Terp, domain 2"/>
    <property type="match status" value="1"/>
</dbReference>
<dbReference type="GO" id="GO:0005975">
    <property type="term" value="P:carbohydrate metabolic process"/>
    <property type="evidence" value="ECO:0007669"/>
    <property type="project" value="TreeGrafter"/>
</dbReference>
<evidence type="ECO:0000256" key="2">
    <source>
        <dbReference type="ARBA" id="ARBA00010566"/>
    </source>
</evidence>
<dbReference type="GO" id="GO:0036440">
    <property type="term" value="F:citrate synthase activity"/>
    <property type="evidence" value="ECO:0007669"/>
    <property type="project" value="UniProtKB-EC"/>
</dbReference>
<comment type="caution">
    <text evidence="5">The sequence shown here is derived from an EMBL/GenBank/DDBJ whole genome shotgun (WGS) entry which is preliminary data.</text>
</comment>
<dbReference type="OrthoDB" id="3284791at2"/>
<accession>A0A0D8FQN2</accession>
<evidence type="ECO:0000313" key="5">
    <source>
        <dbReference type="EMBL" id="KJE75595.1"/>
    </source>
</evidence>
<dbReference type="STRING" id="1121877.FEAC_26770"/>
<reference evidence="5 6" key="1">
    <citation type="submission" date="2015-01" db="EMBL/GenBank/DDBJ databases">
        <title>Draft genome of the acidophilic iron oxidizer Ferrimicrobium acidiphilum strain T23.</title>
        <authorList>
            <person name="Poehlein A."/>
            <person name="Eisen S."/>
            <person name="Schloemann M."/>
            <person name="Johnson B.D."/>
            <person name="Daniel R."/>
            <person name="Muehling M."/>
        </authorList>
    </citation>
    <scope>NUCLEOTIDE SEQUENCE [LARGE SCALE GENOMIC DNA]</scope>
    <source>
        <strain evidence="5 6">T23</strain>
    </source>
</reference>
<organism evidence="5 6">
    <name type="scientific">Ferrimicrobium acidiphilum DSM 19497</name>
    <dbReference type="NCBI Taxonomy" id="1121877"/>
    <lineage>
        <taxon>Bacteria</taxon>
        <taxon>Bacillati</taxon>
        <taxon>Actinomycetota</taxon>
        <taxon>Acidimicrobiia</taxon>
        <taxon>Acidimicrobiales</taxon>
        <taxon>Acidimicrobiaceae</taxon>
        <taxon>Ferrimicrobium</taxon>
    </lineage>
</organism>
<dbReference type="PANTHER" id="PTHR11739:SF4">
    <property type="entry name" value="CITRATE SYNTHASE, PEROXISOMAL"/>
    <property type="match status" value="1"/>
</dbReference>